<dbReference type="EMBL" id="FZQP02002225">
    <property type="protein sequence ID" value="VVC95120.1"/>
    <property type="molecule type" value="Genomic_DNA"/>
</dbReference>
<reference evidence="3 4" key="1">
    <citation type="submission" date="2017-07" db="EMBL/GenBank/DDBJ databases">
        <authorList>
            <person name="Talla V."/>
            <person name="Backstrom N."/>
        </authorList>
    </citation>
    <scope>NUCLEOTIDE SEQUENCE [LARGE SCALE GENOMIC DNA]</scope>
</reference>
<protein>
    <recommendedName>
        <fullName evidence="5">Golgin-84</fullName>
    </recommendedName>
</protein>
<accession>A0A5E4QBM7</accession>
<evidence type="ECO:0000313" key="3">
    <source>
        <dbReference type="EMBL" id="VVC95120.1"/>
    </source>
</evidence>
<feature type="compositionally biased region" description="Polar residues" evidence="2">
    <location>
        <begin position="93"/>
        <end position="103"/>
    </location>
</feature>
<evidence type="ECO:0000256" key="1">
    <source>
        <dbReference type="SAM" id="Coils"/>
    </source>
</evidence>
<keyword evidence="1" id="KW-0175">Coiled coil</keyword>
<dbReference type="AlphaFoldDB" id="A0A5E4QBM7"/>
<evidence type="ECO:0000313" key="4">
    <source>
        <dbReference type="Proteomes" id="UP000324832"/>
    </source>
</evidence>
<evidence type="ECO:0000256" key="2">
    <source>
        <dbReference type="SAM" id="MobiDB-lite"/>
    </source>
</evidence>
<evidence type="ECO:0008006" key="5">
    <source>
        <dbReference type="Google" id="ProtNLM"/>
    </source>
</evidence>
<feature type="compositionally biased region" description="Polar residues" evidence="2">
    <location>
        <begin position="110"/>
        <end position="119"/>
    </location>
</feature>
<keyword evidence="4" id="KW-1185">Reference proteome</keyword>
<feature type="compositionally biased region" description="Low complexity" evidence="2">
    <location>
        <begin position="68"/>
        <end position="84"/>
    </location>
</feature>
<feature type="region of interest" description="Disordered" evidence="2">
    <location>
        <begin position="27"/>
        <end position="120"/>
    </location>
</feature>
<feature type="coiled-coil region" evidence="1">
    <location>
        <begin position="140"/>
        <end position="193"/>
    </location>
</feature>
<name>A0A5E4QBM7_9NEOP</name>
<proteinExistence type="predicted"/>
<gene>
    <name evidence="3" type="ORF">LSINAPIS_LOCUS6911</name>
</gene>
<feature type="compositionally biased region" description="Polar residues" evidence="2">
    <location>
        <begin position="33"/>
        <end position="46"/>
    </location>
</feature>
<feature type="compositionally biased region" description="Polar residues" evidence="2">
    <location>
        <begin position="54"/>
        <end position="67"/>
    </location>
</feature>
<organism evidence="3 4">
    <name type="scientific">Leptidea sinapis</name>
    <dbReference type="NCBI Taxonomy" id="189913"/>
    <lineage>
        <taxon>Eukaryota</taxon>
        <taxon>Metazoa</taxon>
        <taxon>Ecdysozoa</taxon>
        <taxon>Arthropoda</taxon>
        <taxon>Hexapoda</taxon>
        <taxon>Insecta</taxon>
        <taxon>Pterygota</taxon>
        <taxon>Neoptera</taxon>
        <taxon>Endopterygota</taxon>
        <taxon>Lepidoptera</taxon>
        <taxon>Glossata</taxon>
        <taxon>Ditrysia</taxon>
        <taxon>Papilionoidea</taxon>
        <taxon>Pieridae</taxon>
        <taxon>Dismorphiinae</taxon>
        <taxon>Leptidea</taxon>
    </lineage>
</organism>
<dbReference type="Proteomes" id="UP000324832">
    <property type="component" value="Unassembled WGS sequence"/>
</dbReference>
<sequence length="231" mass="26304">MSWFAGLAGKAENLLNNLDEQTGAVLRNHGNAKPNNGLSYQSSITIPQKKRQPPRNTQSPFDTRSSTPIRKSSPPIKRSPSPKRGVTDKKNIMKTNQEQNNRSPNRKTTKYNLNNSPPTLVNECNDGLRHRKKDGLILQLNELKAEIEGEDLNEKSAKQMKLEKDLKHTQSRITELESELEKSKSECGRLEKEWESYKHRVKNMLNAKDGEIKALRDGGRTGQSFRSHNKY</sequence>